<dbReference type="PANTHER" id="PTHR30136">
    <property type="entry name" value="HELIX-TURN-HELIX TRANSCRIPTIONAL REGULATOR, ICLR FAMILY"/>
    <property type="match status" value="1"/>
</dbReference>
<dbReference type="Gene3D" id="1.10.10.10">
    <property type="entry name" value="Winged helix-like DNA-binding domain superfamily/Winged helix DNA-binding domain"/>
    <property type="match status" value="1"/>
</dbReference>
<name>A0A0P0Z1K8_9HYPH</name>
<evidence type="ECO:0000313" key="6">
    <source>
        <dbReference type="EMBL" id="BAT27846.1"/>
    </source>
</evidence>
<dbReference type="SUPFAM" id="SSF46785">
    <property type="entry name" value="Winged helix' DNA-binding domain"/>
    <property type="match status" value="1"/>
</dbReference>
<dbReference type="EMBL" id="LC066376">
    <property type="protein sequence ID" value="BAT27846.1"/>
    <property type="molecule type" value="Genomic_DNA"/>
</dbReference>
<evidence type="ECO:0000259" key="4">
    <source>
        <dbReference type="PROSITE" id="PS51077"/>
    </source>
</evidence>
<dbReference type="InterPro" id="IPR005471">
    <property type="entry name" value="Tscrpt_reg_IclR_N"/>
</dbReference>
<evidence type="ECO:0000256" key="3">
    <source>
        <dbReference type="ARBA" id="ARBA00023163"/>
    </source>
</evidence>
<dbReference type="InterPro" id="IPR036388">
    <property type="entry name" value="WH-like_DNA-bd_sf"/>
</dbReference>
<dbReference type="Pfam" id="PF09339">
    <property type="entry name" value="HTH_IclR"/>
    <property type="match status" value="1"/>
</dbReference>
<dbReference type="GO" id="GO:0045892">
    <property type="term" value="P:negative regulation of DNA-templated transcription"/>
    <property type="evidence" value="ECO:0007669"/>
    <property type="project" value="TreeGrafter"/>
</dbReference>
<dbReference type="Gene3D" id="3.30.450.40">
    <property type="match status" value="2"/>
</dbReference>
<evidence type="ECO:0000256" key="1">
    <source>
        <dbReference type="ARBA" id="ARBA00023015"/>
    </source>
</evidence>
<evidence type="ECO:0000256" key="2">
    <source>
        <dbReference type="ARBA" id="ARBA00023125"/>
    </source>
</evidence>
<dbReference type="Pfam" id="PF01614">
    <property type="entry name" value="IclR_C"/>
    <property type="match status" value="2"/>
</dbReference>
<dbReference type="PROSITE" id="PS51078">
    <property type="entry name" value="ICLR_ED"/>
    <property type="match status" value="1"/>
</dbReference>
<dbReference type="InterPro" id="IPR014757">
    <property type="entry name" value="Tscrpt_reg_IclR_C"/>
</dbReference>
<dbReference type="GO" id="GO:0003700">
    <property type="term" value="F:DNA-binding transcription factor activity"/>
    <property type="evidence" value="ECO:0007669"/>
    <property type="project" value="TreeGrafter"/>
</dbReference>
<dbReference type="FunFam" id="1.10.10.10:FF:000056">
    <property type="entry name" value="IclR family transcriptional regulator"/>
    <property type="match status" value="1"/>
</dbReference>
<accession>A0A0P0Z1K8</accession>
<evidence type="ECO:0000259" key="5">
    <source>
        <dbReference type="PROSITE" id="PS51078"/>
    </source>
</evidence>
<dbReference type="InterPro" id="IPR029016">
    <property type="entry name" value="GAF-like_dom_sf"/>
</dbReference>
<dbReference type="SUPFAM" id="SSF55781">
    <property type="entry name" value="GAF domain-like"/>
    <property type="match status" value="1"/>
</dbReference>
<reference evidence="6" key="1">
    <citation type="journal article" date="2015" name="Proc. Natl. Acad. Sci. U.S.A.">
        <title>Bacterial clade with the ribosomal RNA operon on a small plasmid rather than the chromosome.</title>
        <authorList>
            <person name="Anda M."/>
            <person name="Ohtsubo Y."/>
            <person name="Okubo T."/>
            <person name="Sugawara M."/>
            <person name="Nagata Y."/>
            <person name="Tsuda M."/>
            <person name="Minamisawa K."/>
            <person name="Mitsui H."/>
        </authorList>
    </citation>
    <scope>NUCLEOTIDE SEQUENCE</scope>
    <source>
        <strain evidence="6">JCM 14755</strain>
    </source>
</reference>
<dbReference type="InterPro" id="IPR036390">
    <property type="entry name" value="WH_DNA-bd_sf"/>
</dbReference>
<dbReference type="PANTHER" id="PTHR30136:SF39">
    <property type="entry name" value="TRANSCRIPTIONAL REGULATORY PROTEIN"/>
    <property type="match status" value="1"/>
</dbReference>
<protein>
    <submittedName>
        <fullName evidence="6">Transcriptional regulator</fullName>
    </submittedName>
</protein>
<keyword evidence="1" id="KW-0805">Transcription regulation</keyword>
<dbReference type="SMART" id="SM00346">
    <property type="entry name" value="HTH_ICLR"/>
    <property type="match status" value="1"/>
</dbReference>
<dbReference type="GO" id="GO:0003677">
    <property type="term" value="F:DNA binding"/>
    <property type="evidence" value="ECO:0007669"/>
    <property type="project" value="UniProtKB-KW"/>
</dbReference>
<dbReference type="AlphaFoldDB" id="A0A0P0Z1K8"/>
<proteinExistence type="predicted"/>
<dbReference type="InterPro" id="IPR050707">
    <property type="entry name" value="HTH_MetabolicPath_Reg"/>
</dbReference>
<keyword evidence="2" id="KW-0238">DNA-binding</keyword>
<dbReference type="RefSeq" id="WP_062228559.1">
    <property type="nucleotide sequence ID" value="NZ_BBWR01000013.1"/>
</dbReference>
<dbReference type="OrthoDB" id="9807558at2"/>
<organism evidence="6">
    <name type="scientific">Aureimonas frigidaquae</name>
    <dbReference type="NCBI Taxonomy" id="424757"/>
    <lineage>
        <taxon>Bacteria</taxon>
        <taxon>Pseudomonadati</taxon>
        <taxon>Pseudomonadota</taxon>
        <taxon>Alphaproteobacteria</taxon>
        <taxon>Hyphomicrobiales</taxon>
        <taxon>Aurantimonadaceae</taxon>
        <taxon>Aureimonas</taxon>
    </lineage>
</organism>
<keyword evidence="3" id="KW-0804">Transcription</keyword>
<sequence length="227" mass="24712">MAIEEQRVESVERALTLLNAFEPGARGMTLAALAAKTHLYKSTILRLIASLERFGYVARGSDGTYRLGPAIWALAQAYNQSFGLEDAIRPRLRALVEATGETAAFYVRSGQQRVCLYRENSRLPIRHHLDEGILLPLELGASGRVLLAFTGAEGEPYETIRKERVYVSLGERDPDVAAVAVPIFGRGGQFLGALTVSALRSRLTDDKVAAGLKELRAAARSLSADID</sequence>
<feature type="domain" description="IclR-ED" evidence="5">
    <location>
        <begin position="70"/>
        <end position="227"/>
    </location>
</feature>
<feature type="domain" description="HTH iclR-type" evidence="4">
    <location>
        <begin position="8"/>
        <end position="69"/>
    </location>
</feature>
<dbReference type="PROSITE" id="PS51077">
    <property type="entry name" value="HTH_ICLR"/>
    <property type="match status" value="1"/>
</dbReference>